<feature type="domain" description="B30.2/SPRY" evidence="2">
    <location>
        <begin position="171"/>
        <end position="393"/>
    </location>
</feature>
<evidence type="ECO:0000313" key="4">
    <source>
        <dbReference type="Proteomes" id="UP001159363"/>
    </source>
</evidence>
<proteinExistence type="predicted"/>
<dbReference type="PANTHER" id="PTHR46399">
    <property type="entry name" value="B30.2/SPRY DOMAIN-CONTAINING PROTEIN"/>
    <property type="match status" value="1"/>
</dbReference>
<accession>A0ABQ9G4L6</accession>
<dbReference type="InterPro" id="IPR048581">
    <property type="entry name" value="RYDR_Jsol"/>
</dbReference>
<dbReference type="InterPro" id="IPR015925">
    <property type="entry name" value="Ryanodine_IP3_receptor"/>
</dbReference>
<dbReference type="Pfam" id="PF21119">
    <property type="entry name" value="RYDR_Jsol"/>
    <property type="match status" value="1"/>
</dbReference>
<dbReference type="Pfam" id="PF00622">
    <property type="entry name" value="SPRY"/>
    <property type="match status" value="1"/>
</dbReference>
<evidence type="ECO:0000256" key="1">
    <source>
        <dbReference type="SAM" id="MobiDB-lite"/>
    </source>
</evidence>
<dbReference type="EMBL" id="JARBHB010000015">
    <property type="protein sequence ID" value="KAJ8867413.1"/>
    <property type="molecule type" value="Genomic_DNA"/>
</dbReference>
<dbReference type="InterPro" id="IPR043136">
    <property type="entry name" value="B30.2/SPRY_sf"/>
</dbReference>
<feature type="compositionally biased region" description="Basic and acidic residues" evidence="1">
    <location>
        <begin position="157"/>
        <end position="171"/>
    </location>
</feature>
<comment type="caution">
    <text evidence="3">The sequence shown here is derived from an EMBL/GenBank/DDBJ whole genome shotgun (WGS) entry which is preliminary data.</text>
</comment>
<feature type="region of interest" description="Disordered" evidence="1">
    <location>
        <begin position="65"/>
        <end position="95"/>
    </location>
</feature>
<dbReference type="CDD" id="cd12879">
    <property type="entry name" value="SPRY3_RyR"/>
    <property type="match status" value="1"/>
</dbReference>
<protein>
    <recommendedName>
        <fullName evidence="2">B30.2/SPRY domain-containing protein</fullName>
    </recommendedName>
</protein>
<dbReference type="SUPFAM" id="SSF49899">
    <property type="entry name" value="Concanavalin A-like lectins/glucanases"/>
    <property type="match status" value="1"/>
</dbReference>
<gene>
    <name evidence="3" type="ORF">PR048_031214</name>
</gene>
<feature type="region of interest" description="Disordered" evidence="1">
    <location>
        <begin position="142"/>
        <end position="184"/>
    </location>
</feature>
<dbReference type="InterPro" id="IPR035762">
    <property type="entry name" value="SPRY3_RyR"/>
</dbReference>
<dbReference type="PROSITE" id="PS50188">
    <property type="entry name" value="B302_SPRY"/>
    <property type="match status" value="1"/>
</dbReference>
<evidence type="ECO:0000313" key="3">
    <source>
        <dbReference type="EMBL" id="KAJ8867413.1"/>
    </source>
</evidence>
<dbReference type="InterPro" id="IPR013320">
    <property type="entry name" value="ConA-like_dom_sf"/>
</dbReference>
<keyword evidence="4" id="KW-1185">Reference proteome</keyword>
<dbReference type="InterPro" id="IPR003877">
    <property type="entry name" value="SPRY_dom"/>
</dbReference>
<name>A0ABQ9G4L6_9NEOP</name>
<sequence>MDREGEKLRRWQEIKIRQHRLMTDAEQITPAHIEQIMKSGFTMNDLKGLQRGYSEDAAEADEIMMRTSPESPQSPSKLKHKPSRPPRKGSLSRNATFDRLENAQLNGPMDGAYLFSGKMHRSTSELDLNAYDGMVNNIDLKDDKKKRGRSPFRFFSRKKDAGADQMKKAKTPEPFFGDLPPERNKPLGMGRTSTLQVRGQPQIRLSQADLKIVPPTVPDRGPKIMSVPTDTGIESIGNEMFDAECLKLINEYFYGVRIFPGQDPTHVYVGWVTTQYHLHSKDFNQSRVRKVSVVITDNYNRVMESTERQSCYMVRADELYNEVTHDASGKGASQGMFIGCFVDAATGYITFTCEGKETSHKYRMEPDTKLFPAIFVEATSKEILQIELGRTSTTLPLSAAVLQNSERHVIPQVSCQPPPSCCVIARWETLLAPQFPPRLKVQCLKPHQWARVPNQSLQVHALKLSDIRGWSMLCEDPVSMLALHVPEEDRCIDILELIEMERLLSFHSHTLTLYAALCYQSNFRAAHALCHHVDQKQLLYAIRSEYMSGPLRQGFYDLLIALHIESHATTMEVCKNEFIIPIGQELKELYENQEMGHSLRSQKTESVRPQMKMTDIAEVVDNIRNLYSPHFPVDVVKNYIMTALDEAVQINQVHNRDPIGGSNENLFLPLLKLVDRLLLIGLLNDGDVEKLLIMIDPETWDPTFEKGIAIADGKDEHKKGLLQMKMAEGAKLQMCYLLHHLCDTQMRHRVESIIAFSHDFVGDLQSDQLRRYVDIKQSDLPSAVAAKKTKEFRCPPREQMNAILGFKNLEEEERENCPCGEDLSERLNGFHGQLMNQVSLTALQEPVELEVTPLAMTN</sequence>
<reference evidence="3 4" key="1">
    <citation type="submission" date="2023-02" db="EMBL/GenBank/DDBJ databases">
        <title>LHISI_Scaffold_Assembly.</title>
        <authorList>
            <person name="Stuart O.P."/>
            <person name="Cleave R."/>
            <person name="Magrath M.J.L."/>
            <person name="Mikheyev A.S."/>
        </authorList>
    </citation>
    <scope>NUCLEOTIDE SEQUENCE [LARGE SCALE GENOMIC DNA]</scope>
    <source>
        <strain evidence="3">Daus_M_001</strain>
        <tissue evidence="3">Leg muscle</tissue>
    </source>
</reference>
<evidence type="ECO:0000259" key="2">
    <source>
        <dbReference type="PROSITE" id="PS50188"/>
    </source>
</evidence>
<dbReference type="InterPro" id="IPR001870">
    <property type="entry name" value="B30.2/SPRY"/>
</dbReference>
<dbReference type="Proteomes" id="UP001159363">
    <property type="component" value="Chromosome 14"/>
</dbReference>
<dbReference type="PANTHER" id="PTHR46399:SF8">
    <property type="entry name" value="B30.2_SPRY DOMAIN-CONTAINING PROTEIN"/>
    <property type="match status" value="1"/>
</dbReference>
<dbReference type="Gene3D" id="2.60.120.920">
    <property type="match status" value="1"/>
</dbReference>
<organism evidence="3 4">
    <name type="scientific">Dryococelus australis</name>
    <dbReference type="NCBI Taxonomy" id="614101"/>
    <lineage>
        <taxon>Eukaryota</taxon>
        <taxon>Metazoa</taxon>
        <taxon>Ecdysozoa</taxon>
        <taxon>Arthropoda</taxon>
        <taxon>Hexapoda</taxon>
        <taxon>Insecta</taxon>
        <taxon>Pterygota</taxon>
        <taxon>Neoptera</taxon>
        <taxon>Polyneoptera</taxon>
        <taxon>Phasmatodea</taxon>
        <taxon>Verophasmatodea</taxon>
        <taxon>Anareolatae</taxon>
        <taxon>Phasmatidae</taxon>
        <taxon>Eurycanthinae</taxon>
        <taxon>Dryococelus</taxon>
    </lineage>
</organism>
<dbReference type="SMART" id="SM00449">
    <property type="entry name" value="SPRY"/>
    <property type="match status" value="1"/>
</dbReference>
<feature type="compositionally biased region" description="Basic residues" evidence="1">
    <location>
        <begin position="77"/>
        <end position="87"/>
    </location>
</feature>